<evidence type="ECO:0000313" key="9">
    <source>
        <dbReference type="Proteomes" id="UP001141650"/>
    </source>
</evidence>
<dbReference type="PANTHER" id="PTHR42938:SF47">
    <property type="entry name" value="HYDROXYPYRUVATE REDUCTASE"/>
    <property type="match status" value="1"/>
</dbReference>
<dbReference type="InterPro" id="IPR006140">
    <property type="entry name" value="D-isomer_DH_NAD-bd"/>
</dbReference>
<evidence type="ECO:0000313" key="8">
    <source>
        <dbReference type="Proteomes" id="UP000192319"/>
    </source>
</evidence>
<dbReference type="GO" id="GO:0016616">
    <property type="term" value="F:oxidoreductase activity, acting on the CH-OH group of donors, NAD or NADP as acceptor"/>
    <property type="evidence" value="ECO:0007669"/>
    <property type="project" value="InterPro"/>
</dbReference>
<dbReference type="GO" id="GO:0051287">
    <property type="term" value="F:NAD binding"/>
    <property type="evidence" value="ECO:0007669"/>
    <property type="project" value="InterPro"/>
</dbReference>
<evidence type="ECO:0000259" key="4">
    <source>
        <dbReference type="Pfam" id="PF00389"/>
    </source>
</evidence>
<protein>
    <submittedName>
        <fullName evidence="6">3-phosphoglycerate dehydrogenase</fullName>
    </submittedName>
</protein>
<evidence type="ECO:0000313" key="7">
    <source>
        <dbReference type="EMBL" id="OQZ91795.1"/>
    </source>
</evidence>
<dbReference type="RefSeq" id="WP_083137368.1">
    <property type="nucleotide sequence ID" value="NZ_JACKVH010000012.1"/>
</dbReference>
<dbReference type="SUPFAM" id="SSF52283">
    <property type="entry name" value="Formate/glycerate dehydrogenase catalytic domain-like"/>
    <property type="match status" value="1"/>
</dbReference>
<comment type="caution">
    <text evidence="6">The sequence shown here is derived from an EMBL/GenBank/DDBJ whole genome shotgun (WGS) entry which is preliminary data.</text>
</comment>
<feature type="domain" description="D-isomer specific 2-hydroxyacid dehydrogenase catalytic" evidence="4">
    <location>
        <begin position="46"/>
        <end position="323"/>
    </location>
</feature>
<evidence type="ECO:0000259" key="5">
    <source>
        <dbReference type="Pfam" id="PF02826"/>
    </source>
</evidence>
<name>A0AA41XNX3_9MYCO</name>
<dbReference type="Proteomes" id="UP000192319">
    <property type="component" value="Unassembled WGS sequence"/>
</dbReference>
<dbReference type="Pfam" id="PF00389">
    <property type="entry name" value="2-Hacid_dh"/>
    <property type="match status" value="1"/>
</dbReference>
<dbReference type="Proteomes" id="UP001141650">
    <property type="component" value="Unassembled WGS sequence"/>
</dbReference>
<dbReference type="PROSITE" id="PS00670">
    <property type="entry name" value="D_2_HYDROXYACID_DH_2"/>
    <property type="match status" value="1"/>
</dbReference>
<dbReference type="InterPro" id="IPR029753">
    <property type="entry name" value="D-isomer_DH_CS"/>
</dbReference>
<evidence type="ECO:0000256" key="2">
    <source>
        <dbReference type="ARBA" id="ARBA00023002"/>
    </source>
</evidence>
<sequence length="329" mass="34954">MTSRPRALVTAPLRGPGFDKLRQLVDVVYDPWITELEQTPLRIYSAEQLAERIAAESADVVVVESDSVSGPVFDLGLRVIASTRGDPNNVDVDGATAAGIPVLNTPARNADAVAEMAVALLLAATRHLLAADADVRGGNIFRDGVIPYQRFRGWEIAGRTAGLVGLGAVGRALRWRLSGLGMRVIAHDPYHDEARHGLDDLLAEADVVSLHAPVTDDTAGMIGARQFAAMRDGVVFLNTARAQLHDTDALVDALRAGKVAAAGLDHFVGEWLPTDHPLVGMPNVVLTPHIGGATWNTEARQAQMVADDLEALLSGKAPAHIVNPEVLGR</sequence>
<comment type="similarity">
    <text evidence="1 3">Belongs to the D-isomer specific 2-hydroxyacid dehydrogenase family.</text>
</comment>
<organism evidence="6 9">
    <name type="scientific">Mycobacterium alsense</name>
    <dbReference type="NCBI Taxonomy" id="324058"/>
    <lineage>
        <taxon>Bacteria</taxon>
        <taxon>Bacillati</taxon>
        <taxon>Actinomycetota</taxon>
        <taxon>Actinomycetes</taxon>
        <taxon>Mycobacteriales</taxon>
        <taxon>Mycobacteriaceae</taxon>
        <taxon>Mycobacterium</taxon>
    </lineage>
</organism>
<evidence type="ECO:0000256" key="1">
    <source>
        <dbReference type="ARBA" id="ARBA00005854"/>
    </source>
</evidence>
<dbReference type="EMBL" id="MVHD01000008">
    <property type="protein sequence ID" value="OQZ91795.1"/>
    <property type="molecule type" value="Genomic_DNA"/>
</dbReference>
<reference evidence="7 8" key="1">
    <citation type="submission" date="2017-02" db="EMBL/GenBank/DDBJ databases">
        <title>The new phylogeny of genus Mycobacterium.</title>
        <authorList>
            <person name="Tortoli E."/>
            <person name="Trovato A."/>
            <person name="Cirillo D.M."/>
        </authorList>
    </citation>
    <scope>NUCLEOTIDE SEQUENCE [LARGE SCALE GENOMIC DNA]</scope>
    <source>
        <strain evidence="7 8">DSM 45230</strain>
    </source>
</reference>
<keyword evidence="2 3" id="KW-0560">Oxidoreductase</keyword>
<evidence type="ECO:0000256" key="3">
    <source>
        <dbReference type="RuleBase" id="RU003719"/>
    </source>
</evidence>
<dbReference type="AlphaFoldDB" id="A0AA41XNX3"/>
<dbReference type="Gene3D" id="3.40.50.720">
    <property type="entry name" value="NAD(P)-binding Rossmann-like Domain"/>
    <property type="match status" value="2"/>
</dbReference>
<reference evidence="6" key="3">
    <citation type="journal article" date="2022" name="BMC Genomics">
        <title>Comparative genome analysis of mycobacteria focusing on tRNA and non-coding RNA.</title>
        <authorList>
            <person name="Behra P.R.K."/>
            <person name="Pettersson B.M.F."/>
            <person name="Ramesh M."/>
            <person name="Das S."/>
            <person name="Dasgupta S."/>
            <person name="Kirsebom L.A."/>
        </authorList>
    </citation>
    <scope>NUCLEOTIDE SEQUENCE</scope>
    <source>
        <strain evidence="6">CCUG 55640</strain>
    </source>
</reference>
<reference evidence="6" key="2">
    <citation type="submission" date="2020-07" db="EMBL/GenBank/DDBJ databases">
        <authorList>
            <person name="Pettersson B.M.F."/>
            <person name="Behra P.R.K."/>
            <person name="Ramesh M."/>
            <person name="Das S."/>
            <person name="Dasgupta S."/>
            <person name="Kirsebom L.A."/>
        </authorList>
    </citation>
    <scope>NUCLEOTIDE SEQUENCE</scope>
    <source>
        <strain evidence="6">CCUG 55640</strain>
    </source>
</reference>
<dbReference type="SUPFAM" id="SSF51735">
    <property type="entry name" value="NAD(P)-binding Rossmann-fold domains"/>
    <property type="match status" value="1"/>
</dbReference>
<gene>
    <name evidence="7" type="ORF">BST11_07710</name>
    <name evidence="6" type="ORF">H7K38_09335</name>
</gene>
<feature type="domain" description="D-isomer specific 2-hydroxyacid dehydrogenase NAD-binding" evidence="5">
    <location>
        <begin position="118"/>
        <end position="291"/>
    </location>
</feature>
<dbReference type="PANTHER" id="PTHR42938">
    <property type="entry name" value="FORMATE DEHYDROGENASE 1"/>
    <property type="match status" value="1"/>
</dbReference>
<proteinExistence type="inferred from homology"/>
<keyword evidence="8" id="KW-1185">Reference proteome</keyword>
<accession>A0AA41XNX3</accession>
<dbReference type="Pfam" id="PF02826">
    <property type="entry name" value="2-Hacid_dh_C"/>
    <property type="match status" value="1"/>
</dbReference>
<dbReference type="InterPro" id="IPR006139">
    <property type="entry name" value="D-isomer_2_OHA_DH_cat_dom"/>
</dbReference>
<dbReference type="InterPro" id="IPR036291">
    <property type="entry name" value="NAD(P)-bd_dom_sf"/>
</dbReference>
<dbReference type="EMBL" id="JACKVH010000012">
    <property type="protein sequence ID" value="MCV7378857.1"/>
    <property type="molecule type" value="Genomic_DNA"/>
</dbReference>
<evidence type="ECO:0000313" key="6">
    <source>
        <dbReference type="EMBL" id="MCV7378857.1"/>
    </source>
</evidence>